<accession>A0A1I6JID2</accession>
<reference evidence="1 2" key="1">
    <citation type="submission" date="2016-10" db="EMBL/GenBank/DDBJ databases">
        <authorList>
            <person name="de Groot N.N."/>
        </authorList>
    </citation>
    <scope>NUCLEOTIDE SEQUENCE [LARGE SCALE GENOMIC DNA]</scope>
    <source>
        <strain evidence="1 2">743A</strain>
    </source>
</reference>
<keyword evidence="2" id="KW-1185">Reference proteome</keyword>
<evidence type="ECO:0000313" key="2">
    <source>
        <dbReference type="Proteomes" id="UP000199659"/>
    </source>
</evidence>
<dbReference type="EMBL" id="FOYZ01000005">
    <property type="protein sequence ID" value="SFR78681.1"/>
    <property type="molecule type" value="Genomic_DNA"/>
</dbReference>
<proteinExistence type="predicted"/>
<dbReference type="STRING" id="37658.SAMN05661086_01713"/>
<organism evidence="1 2">
    <name type="scientific">Anaeromicropila populeti</name>
    <dbReference type="NCBI Taxonomy" id="37658"/>
    <lineage>
        <taxon>Bacteria</taxon>
        <taxon>Bacillati</taxon>
        <taxon>Bacillota</taxon>
        <taxon>Clostridia</taxon>
        <taxon>Lachnospirales</taxon>
        <taxon>Lachnospiraceae</taxon>
        <taxon>Anaeromicropila</taxon>
    </lineage>
</organism>
<evidence type="ECO:0000313" key="1">
    <source>
        <dbReference type="EMBL" id="SFR78681.1"/>
    </source>
</evidence>
<dbReference type="Proteomes" id="UP000199659">
    <property type="component" value="Unassembled WGS sequence"/>
</dbReference>
<protein>
    <submittedName>
        <fullName evidence="1">Uncharacterized protein</fullName>
    </submittedName>
</protein>
<name>A0A1I6JID2_9FIRM</name>
<sequence length="650" mass="69808">MPEYTANYKLQKQQENEFVNINGLNENFDIIDATLSKISKLEKAGGTATAITLENITEESGFLKTFLVSNNNNGAETTINGKPIYKPGTTSSPILTEGKAATIWFDENGDCFFIKASAEGNAVAANVLAERTFSNSDDTGIVGSMENQGAVIIKPEACNIAIPKGFHNGEGYVLGDTELTSNNIRKGVNLFGVEGSLDPMSSILGVTKAYYAYAGDTISTGDFVKFVTGVAGVGAGEAEERQILPEFESGCFPVLAATALSSTEVLLCYMESVLTGHLKLVVLTIDGVEFSIGTSYTTAIWGSISCVYLVKLSNTSVALVYLITNKIYSAVMNLSGTNVVSEGSRQRIYPNDEFAVYSLSIAPIDSERFVLYGMRTISEIQSIYFTVCTVGGSNTEGFTTQICSNSTYYYHSISFTPDGLTGVCLYSNDLGGTYVERYVITGTTVTKTHSINLNKSAASINSCALFTLNSYQAILITNENVGDGYKNYYRGIYFEPDNVKSVLVSPALLMEEENYGSIYGCVVEENKMLIQYTKSGLYNKIFARIVTIDREVPTAYTASQRNSNVCNLIKLEGTKVLAFGAGASSSAAFGIVLNAPGTEVECLNYLYETQVAKSTSNDDINGIALDAAVGGISIGANASHNQITRVISKL</sequence>
<gene>
    <name evidence="1" type="ORF">SAMN05661086_01713</name>
</gene>
<dbReference type="AlphaFoldDB" id="A0A1I6JID2"/>